<protein>
    <submittedName>
        <fullName evidence="3">SWIM zinc finger family protein</fullName>
    </submittedName>
</protein>
<name>A0ABW2FPH9_9ACTN</name>
<accession>A0ABW2FPH9</accession>
<proteinExistence type="predicted"/>
<keyword evidence="1" id="KW-0862">Zinc</keyword>
<keyword evidence="4" id="KW-1185">Reference proteome</keyword>
<dbReference type="InterPro" id="IPR007527">
    <property type="entry name" value="Znf_SWIM"/>
</dbReference>
<evidence type="ECO:0000256" key="1">
    <source>
        <dbReference type="PROSITE-ProRule" id="PRU00325"/>
    </source>
</evidence>
<keyword evidence="1" id="KW-0863">Zinc-finger</keyword>
<organism evidence="3 4">
    <name type="scientific">Kitasatospora paranensis</name>
    <dbReference type="NCBI Taxonomy" id="258053"/>
    <lineage>
        <taxon>Bacteria</taxon>
        <taxon>Bacillati</taxon>
        <taxon>Actinomycetota</taxon>
        <taxon>Actinomycetes</taxon>
        <taxon>Kitasatosporales</taxon>
        <taxon>Streptomycetaceae</taxon>
        <taxon>Kitasatospora</taxon>
    </lineage>
</organism>
<evidence type="ECO:0000259" key="2">
    <source>
        <dbReference type="PROSITE" id="PS50966"/>
    </source>
</evidence>
<sequence>MTQAVQTYAYLRPSAVHESTAGRSLALETSGGATPQGAAANPRFFSGFLTSPAAAAAALLAVADVAAARYHQPQLRASLDPVVTADGDRLRFESFSGCCGVHARLDVLADGLDGGDVHHGTTNVDVNNPLRESLGRLGAGDPLHLAVGPEALEVTTLDGPLVEKKVPLPDRWLRGFAETQVITAGFDLRAELPAAEAVRLLRSLPRSGGRSTPAGWFVPAGRTLRPTSRPVPGAVCLPGPERLVALQRVLRHALALRVYGPARATAPTASAWEVVLPGMRLTLTLSPDASRGFSGEGGVLTALAADACAGDADLVAALLAWDPRIDPAELAEQAGIGVERVRAALARLGTAGQIGYDPADAAYFHRALPYDAGRAEAHNPRLRAARALVAAGAVRLAGERAVVTVDDHVQHVRTGPDGILGCTCLWWAKYRGGRGPCKHVLAVGLARAGQPEGVR</sequence>
<evidence type="ECO:0000313" key="3">
    <source>
        <dbReference type="EMBL" id="MFC7179164.1"/>
    </source>
</evidence>
<dbReference type="Proteomes" id="UP001596435">
    <property type="component" value="Unassembled WGS sequence"/>
</dbReference>
<comment type="caution">
    <text evidence="3">The sequence shown here is derived from an EMBL/GenBank/DDBJ whole genome shotgun (WGS) entry which is preliminary data.</text>
</comment>
<evidence type="ECO:0000313" key="4">
    <source>
        <dbReference type="Proteomes" id="UP001596435"/>
    </source>
</evidence>
<dbReference type="Pfam" id="PF04434">
    <property type="entry name" value="SWIM"/>
    <property type="match status" value="1"/>
</dbReference>
<reference evidence="4" key="1">
    <citation type="journal article" date="2019" name="Int. J. Syst. Evol. Microbiol.">
        <title>The Global Catalogue of Microorganisms (GCM) 10K type strain sequencing project: providing services to taxonomists for standard genome sequencing and annotation.</title>
        <authorList>
            <consortium name="The Broad Institute Genomics Platform"/>
            <consortium name="The Broad Institute Genome Sequencing Center for Infectious Disease"/>
            <person name="Wu L."/>
            <person name="Ma J."/>
        </authorList>
    </citation>
    <scope>NUCLEOTIDE SEQUENCE [LARGE SCALE GENOMIC DNA]</scope>
    <source>
        <strain evidence="4">CGMCC 1.12859</strain>
    </source>
</reference>
<dbReference type="EMBL" id="JBHTAJ010000009">
    <property type="protein sequence ID" value="MFC7179164.1"/>
    <property type="molecule type" value="Genomic_DNA"/>
</dbReference>
<dbReference type="PROSITE" id="PS50966">
    <property type="entry name" value="ZF_SWIM"/>
    <property type="match status" value="1"/>
</dbReference>
<gene>
    <name evidence="3" type="ORF">ACFQMG_06260</name>
</gene>
<feature type="domain" description="SWIM-type" evidence="2">
    <location>
        <begin position="407"/>
        <end position="448"/>
    </location>
</feature>
<dbReference type="RefSeq" id="WP_380230629.1">
    <property type="nucleotide sequence ID" value="NZ_JBHSVH010000002.1"/>
</dbReference>
<keyword evidence="1" id="KW-0479">Metal-binding</keyword>